<evidence type="ECO:0000313" key="4">
    <source>
        <dbReference type="Proteomes" id="UP000032874"/>
    </source>
</evidence>
<proteinExistence type="predicted"/>
<evidence type="ECO:0000313" key="2">
    <source>
        <dbReference type="EMBL" id="KFX19925.1"/>
    </source>
</evidence>
<sequence length="61" mass="6803">MATGSINNKSQQLNARFPHDVVAEMESSLEAGETKAQFIITAVKGEIKRRQRKSPKDESKD</sequence>
<dbReference type="NCBIfam" id="NF041551">
    <property type="entry name" value="YlcI_YnfO_N"/>
    <property type="match status" value="1"/>
</dbReference>
<dbReference type="RefSeq" id="WP_039303957.1">
    <property type="nucleotide sequence ID" value="NZ_JQHL01000004.1"/>
</dbReference>
<dbReference type="Proteomes" id="UP000032869">
    <property type="component" value="Unassembled WGS sequence"/>
</dbReference>
<evidence type="ECO:0000313" key="1">
    <source>
        <dbReference type="EMBL" id="KFX03565.1"/>
    </source>
</evidence>
<evidence type="ECO:0000313" key="3">
    <source>
        <dbReference type="Proteomes" id="UP000032869"/>
    </source>
</evidence>
<keyword evidence="3" id="KW-1185">Reference proteome</keyword>
<organism evidence="1 4">
    <name type="scientific">Pectobacterium betavasculorum</name>
    <dbReference type="NCBI Taxonomy" id="55207"/>
    <lineage>
        <taxon>Bacteria</taxon>
        <taxon>Pseudomonadati</taxon>
        <taxon>Pseudomonadota</taxon>
        <taxon>Gammaproteobacteria</taxon>
        <taxon>Enterobacterales</taxon>
        <taxon>Pectobacteriaceae</taxon>
        <taxon>Pectobacterium</taxon>
    </lineage>
</organism>
<dbReference type="Proteomes" id="UP000032874">
    <property type="component" value="Unassembled WGS sequence"/>
</dbReference>
<reference evidence="3 4" key="1">
    <citation type="submission" date="2014-08" db="EMBL/GenBank/DDBJ databases">
        <title>Genome sequences of NCPPB Pectobacterium isolates.</title>
        <authorList>
            <person name="Glover R.H."/>
            <person name="Sapp M."/>
            <person name="Elphinstone J."/>
        </authorList>
    </citation>
    <scope>NUCLEOTIDE SEQUENCE [LARGE SCALE GENOMIC DNA]</scope>
    <source>
        <strain evidence="2 3">NCPPB 2793</strain>
        <strain evidence="1 4">NCPPB 2795</strain>
    </source>
</reference>
<dbReference type="EMBL" id="JQHL01000004">
    <property type="protein sequence ID" value="KFX19925.1"/>
    <property type="molecule type" value="Genomic_DNA"/>
</dbReference>
<comment type="caution">
    <text evidence="1">The sequence shown here is derived from an EMBL/GenBank/DDBJ whole genome shotgun (WGS) entry which is preliminary data.</text>
</comment>
<gene>
    <name evidence="2" type="ORF">JV35_10680</name>
    <name evidence="1" type="ORF">KP22_15940</name>
</gene>
<dbReference type="AlphaFoldDB" id="A0A093SXI4"/>
<protein>
    <submittedName>
        <fullName evidence="1">Uncharacterized protein</fullName>
    </submittedName>
</protein>
<dbReference type="EMBL" id="JQHM01000008">
    <property type="protein sequence ID" value="KFX03565.1"/>
    <property type="molecule type" value="Genomic_DNA"/>
</dbReference>
<accession>A0A093SXI4</accession>
<dbReference type="eggNOG" id="ENOG5033KMM">
    <property type="taxonomic scope" value="Bacteria"/>
</dbReference>
<name>A0A093SXI4_9GAMM</name>